<protein>
    <submittedName>
        <fullName evidence="2">Uncharacterized protein</fullName>
    </submittedName>
</protein>
<feature type="compositionally biased region" description="Basic and acidic residues" evidence="1">
    <location>
        <begin position="55"/>
        <end position="68"/>
    </location>
</feature>
<proteinExistence type="predicted"/>
<dbReference type="Proteomes" id="UP001500442">
    <property type="component" value="Unassembled WGS sequence"/>
</dbReference>
<dbReference type="EMBL" id="BAAASN010000010">
    <property type="protein sequence ID" value="GAA2267362.1"/>
    <property type="molecule type" value="Genomic_DNA"/>
</dbReference>
<organism evidence="2 3">
    <name type="scientific">Streptomyces roseiscleroticus</name>
    <dbReference type="NCBI Taxonomy" id="1972"/>
    <lineage>
        <taxon>Bacteria</taxon>
        <taxon>Bacillati</taxon>
        <taxon>Actinomycetota</taxon>
        <taxon>Actinomycetes</taxon>
        <taxon>Kitasatosporales</taxon>
        <taxon>Streptomycetaceae</taxon>
        <taxon>Streptomyces</taxon>
    </lineage>
</organism>
<gene>
    <name evidence="2" type="ORF">GCM10010368_39740</name>
</gene>
<evidence type="ECO:0000313" key="2">
    <source>
        <dbReference type="EMBL" id="GAA2267362.1"/>
    </source>
</evidence>
<accession>A0ABN3ES21</accession>
<feature type="region of interest" description="Disordered" evidence="1">
    <location>
        <begin position="55"/>
        <end position="81"/>
    </location>
</feature>
<evidence type="ECO:0000313" key="3">
    <source>
        <dbReference type="Proteomes" id="UP001500442"/>
    </source>
</evidence>
<keyword evidence="3" id="KW-1185">Reference proteome</keyword>
<comment type="caution">
    <text evidence="2">The sequence shown here is derived from an EMBL/GenBank/DDBJ whole genome shotgun (WGS) entry which is preliminary data.</text>
</comment>
<sequence length="81" mass="8574">MTLSTRRHPSAGLGSDLAALAGVLNTEVLSRADTARAKVVARGVMVARLPFGDDDVHGARLPSHRDTTESLQTARVAPLDR</sequence>
<evidence type="ECO:0000256" key="1">
    <source>
        <dbReference type="SAM" id="MobiDB-lite"/>
    </source>
</evidence>
<reference evidence="2 3" key="1">
    <citation type="journal article" date="2019" name="Int. J. Syst. Evol. Microbiol.">
        <title>The Global Catalogue of Microorganisms (GCM) 10K type strain sequencing project: providing services to taxonomists for standard genome sequencing and annotation.</title>
        <authorList>
            <consortium name="The Broad Institute Genomics Platform"/>
            <consortium name="The Broad Institute Genome Sequencing Center for Infectious Disease"/>
            <person name="Wu L."/>
            <person name="Ma J."/>
        </authorList>
    </citation>
    <scope>NUCLEOTIDE SEQUENCE [LARGE SCALE GENOMIC DNA]</scope>
    <source>
        <strain evidence="2 3">JCM 4823</strain>
    </source>
</reference>
<name>A0ABN3ES21_9ACTN</name>